<evidence type="ECO:0000256" key="2">
    <source>
        <dbReference type="ARBA" id="ARBA00022448"/>
    </source>
</evidence>
<evidence type="ECO:0000313" key="13">
    <source>
        <dbReference type="Proteomes" id="UP000676386"/>
    </source>
</evidence>
<dbReference type="Pfam" id="PF13715">
    <property type="entry name" value="CarbopepD_reg_2"/>
    <property type="match status" value="1"/>
</dbReference>
<feature type="domain" description="TonB-dependent receptor-like beta-barrel" evidence="10">
    <location>
        <begin position="564"/>
        <end position="1073"/>
    </location>
</feature>
<keyword evidence="2 8" id="KW-0813">Transport</keyword>
<comment type="subcellular location">
    <subcellularLocation>
        <location evidence="1 8">Cell outer membrane</location>
        <topology evidence="1 8">Multi-pass membrane protein</topology>
    </subcellularLocation>
</comment>
<gene>
    <name evidence="12" type="ORF">KE626_12640</name>
</gene>
<dbReference type="Gene3D" id="2.60.40.1120">
    <property type="entry name" value="Carboxypeptidase-like, regulatory domain"/>
    <property type="match status" value="1"/>
</dbReference>
<dbReference type="InterPro" id="IPR036942">
    <property type="entry name" value="Beta-barrel_TonB_sf"/>
</dbReference>
<dbReference type="Gene3D" id="3.55.50.30">
    <property type="match status" value="1"/>
</dbReference>
<evidence type="ECO:0000259" key="10">
    <source>
        <dbReference type="Pfam" id="PF00593"/>
    </source>
</evidence>
<evidence type="ECO:0000256" key="8">
    <source>
        <dbReference type="PROSITE-ProRule" id="PRU01360"/>
    </source>
</evidence>
<dbReference type="PANTHER" id="PTHR40980">
    <property type="entry name" value="PLUG DOMAIN-CONTAINING PROTEIN"/>
    <property type="match status" value="1"/>
</dbReference>
<keyword evidence="13" id="KW-1185">Reference proteome</keyword>
<keyword evidence="12" id="KW-0675">Receptor</keyword>
<keyword evidence="7 8" id="KW-0998">Cell outer membrane</keyword>
<evidence type="ECO:0000256" key="4">
    <source>
        <dbReference type="ARBA" id="ARBA00022692"/>
    </source>
</evidence>
<proteinExistence type="inferred from homology"/>
<feature type="domain" description="TonB-dependent receptor plug" evidence="11">
    <location>
        <begin position="235"/>
        <end position="334"/>
    </location>
</feature>
<evidence type="ECO:0000256" key="1">
    <source>
        <dbReference type="ARBA" id="ARBA00004571"/>
    </source>
</evidence>
<organism evidence="12 13">
    <name type="scientific">Chitinophaga hostae</name>
    <dbReference type="NCBI Taxonomy" id="2831022"/>
    <lineage>
        <taxon>Bacteria</taxon>
        <taxon>Pseudomonadati</taxon>
        <taxon>Bacteroidota</taxon>
        <taxon>Chitinophagia</taxon>
        <taxon>Chitinophagales</taxon>
        <taxon>Chitinophagaceae</taxon>
        <taxon>Chitinophaga</taxon>
    </lineage>
</organism>
<protein>
    <submittedName>
        <fullName evidence="12">TonB-dependent receptor</fullName>
    </submittedName>
</protein>
<dbReference type="InterPro" id="IPR008969">
    <property type="entry name" value="CarboxyPept-like_regulatory"/>
</dbReference>
<evidence type="ECO:0000256" key="6">
    <source>
        <dbReference type="ARBA" id="ARBA00023136"/>
    </source>
</evidence>
<dbReference type="InterPro" id="IPR039426">
    <property type="entry name" value="TonB-dep_rcpt-like"/>
</dbReference>
<dbReference type="InterPro" id="IPR000531">
    <property type="entry name" value="Beta-barrel_TonB"/>
</dbReference>
<keyword evidence="5 9" id="KW-0798">TonB box</keyword>
<evidence type="ECO:0000256" key="9">
    <source>
        <dbReference type="RuleBase" id="RU003357"/>
    </source>
</evidence>
<dbReference type="SUPFAM" id="SSF56935">
    <property type="entry name" value="Porins"/>
    <property type="match status" value="1"/>
</dbReference>
<dbReference type="Proteomes" id="UP000676386">
    <property type="component" value="Unassembled WGS sequence"/>
</dbReference>
<accession>A0ABS5J0S1</accession>
<keyword evidence="3 8" id="KW-1134">Transmembrane beta strand</keyword>
<comment type="caution">
    <text evidence="12">The sequence shown here is derived from an EMBL/GenBank/DDBJ whole genome shotgun (WGS) entry which is preliminary data.</text>
</comment>
<evidence type="ECO:0000313" key="12">
    <source>
        <dbReference type="EMBL" id="MBS0028157.1"/>
    </source>
</evidence>
<evidence type="ECO:0000256" key="7">
    <source>
        <dbReference type="ARBA" id="ARBA00023237"/>
    </source>
</evidence>
<dbReference type="PANTHER" id="PTHR40980:SF5">
    <property type="entry name" value="TONB-DEPENDENT RECEPTOR"/>
    <property type="match status" value="1"/>
</dbReference>
<dbReference type="Pfam" id="PF07715">
    <property type="entry name" value="Plug"/>
    <property type="match status" value="1"/>
</dbReference>
<dbReference type="SUPFAM" id="SSF49464">
    <property type="entry name" value="Carboxypeptidase regulatory domain-like"/>
    <property type="match status" value="1"/>
</dbReference>
<dbReference type="InterPro" id="IPR037066">
    <property type="entry name" value="Plug_dom_sf"/>
</dbReference>
<keyword evidence="6 8" id="KW-0472">Membrane</keyword>
<name>A0ABS5J0S1_9BACT</name>
<keyword evidence="4 8" id="KW-0812">Transmembrane</keyword>
<dbReference type="EMBL" id="JAGTXB010000005">
    <property type="protein sequence ID" value="MBS0028157.1"/>
    <property type="molecule type" value="Genomic_DNA"/>
</dbReference>
<comment type="similarity">
    <text evidence="8 9">Belongs to the TonB-dependent receptor family.</text>
</comment>
<dbReference type="PROSITE" id="PS52016">
    <property type="entry name" value="TONB_DEPENDENT_REC_3"/>
    <property type="match status" value="1"/>
</dbReference>
<dbReference type="InterPro" id="IPR012910">
    <property type="entry name" value="Plug_dom"/>
</dbReference>
<dbReference type="Gene3D" id="2.170.130.10">
    <property type="entry name" value="TonB-dependent receptor, plug domain"/>
    <property type="match status" value="1"/>
</dbReference>
<dbReference type="Gene3D" id="2.40.170.20">
    <property type="entry name" value="TonB-dependent receptor, beta-barrel domain"/>
    <property type="match status" value="1"/>
</dbReference>
<dbReference type="Pfam" id="PF00593">
    <property type="entry name" value="TonB_dep_Rec_b-barrel"/>
    <property type="match status" value="1"/>
</dbReference>
<evidence type="ECO:0000259" key="11">
    <source>
        <dbReference type="Pfam" id="PF07715"/>
    </source>
</evidence>
<sequence>MLFKRLFQPWWEAIAHLCLLGMLILLPSLADAQQKEFTIRFSKGSLEQALIQLRATTNVSIAFNKADIQSAVVPTLALEHQSIDQILQVLLKGLPYTFEKKGTGWMILKTAPPVEQHPAKVSKGAIRGRIVDFETMQPLPGATLKLLPSGKGIVADEKGFYEWKEVPAGKYTLLISYVGYQPHTTAGLEVKDKTVDLDIKMLAGKSLEGVVISAGKERIKAVTYTTESQLLTEIRKSNAVVSGISNEQIIKTADRSAAEVVKRIAGVSVVDDRFVVIRGMAQRYNSTYLNNNIAPSTELYSRAFAYDLLPASIIDRILVYKSPSADLFGDYAGGAIKVFTKNAKPVRHLDVGLQLSYREGTTGKNMMQYKGGKLDWLGIDDGTRKLPANMGSMKDGSGLVNLKPVAERISGFNPDFSLYKVKALPDLQFYINYFDNCKLRRWRLYNLTSFTYQLDNRSYTLYRQTGNTNGSIHSIYTEHDKTGIEQQATQIARINLLQNFTLHFNNHHNVSFQNFFMNEGRNLTSSNIKEKNDAYAWLYGQTKTVVYSFQQRLLYAGNLNGTHYLRPDSATLFSWNLGYTSYLDKRPDQRRMNYNRLYIGSGAYNTEAEQADLRWTALGSNANSSLDLIDGMMSRFFQQSQQQTMNAAADITFTPIRNTSFKLGTYHLFRSREVARRYFKVNRYGVGGRTIIPTSDKPEEQPSDPVDNNQDLVFWRESDLPKLWSLHHFRNDGSGLELYDATTPVDGYAGSEQNNSGYVMTDWHPLNGKLIVNAGVRLEYNRQRVSAAISTGGFVLPVATTLEKTNILPSVNIMYTPLKELVIRGGYGRTVNRPDFKELSPFSEQDYIAQEVVSGNAQLVSATIDNYDLRLEWYPRNRENNEMFNIGVFYKHIQKPIERYRYDVNSYDRYNYTSISFYNPDQAKVYGLEAEIRKSLSFIPGRIFRRLSVNINGALIKSEIYNHVAVENSFFEPGNLHGRPLQGQAPYVLNAGLYYENAGLGTKIGLIYNVSGTSIYAVSPRNIDRARRDSAGSAAGVYSTRPSILELPRHLVDLSFTQRLYHSLQMKFTIQNLLDQAYRQAEDNNDNYKYDREDMKSANGKYGEGDNIFLKYNTGRFYNLSFTYAF</sequence>
<dbReference type="RefSeq" id="WP_211973267.1">
    <property type="nucleotide sequence ID" value="NZ_CBFHAM010000003.1"/>
</dbReference>
<reference evidence="12 13" key="1">
    <citation type="submission" date="2021-04" db="EMBL/GenBank/DDBJ databases">
        <title>Chitinophaga sp. nov., isolated from the rhizosphere soil.</title>
        <authorList>
            <person name="He S."/>
        </authorList>
    </citation>
    <scope>NUCLEOTIDE SEQUENCE [LARGE SCALE GENOMIC DNA]</scope>
    <source>
        <strain evidence="12 13">2R12</strain>
    </source>
</reference>
<evidence type="ECO:0000256" key="5">
    <source>
        <dbReference type="ARBA" id="ARBA00023077"/>
    </source>
</evidence>
<evidence type="ECO:0000256" key="3">
    <source>
        <dbReference type="ARBA" id="ARBA00022452"/>
    </source>
</evidence>